<dbReference type="SUPFAM" id="SSF52096">
    <property type="entry name" value="ClpP/crotonase"/>
    <property type="match status" value="1"/>
</dbReference>
<dbReference type="InterPro" id="IPR047272">
    <property type="entry name" value="S49_SppA_C"/>
</dbReference>
<dbReference type="PANTHER" id="PTHR42987">
    <property type="entry name" value="PEPTIDASE S49"/>
    <property type="match status" value="1"/>
</dbReference>
<evidence type="ECO:0000259" key="6">
    <source>
        <dbReference type="Pfam" id="PF01343"/>
    </source>
</evidence>
<organism evidence="7 8">
    <name type="scientific">Spiribacter aquaticus</name>
    <dbReference type="NCBI Taxonomy" id="1935996"/>
    <lineage>
        <taxon>Bacteria</taxon>
        <taxon>Pseudomonadati</taxon>
        <taxon>Pseudomonadota</taxon>
        <taxon>Gammaproteobacteria</taxon>
        <taxon>Chromatiales</taxon>
        <taxon>Ectothiorhodospiraceae</taxon>
        <taxon>Spiribacter</taxon>
    </lineage>
</organism>
<feature type="domain" description="Peptidase S49" evidence="6">
    <location>
        <begin position="131"/>
        <end position="270"/>
    </location>
</feature>
<dbReference type="Gene3D" id="3.90.226.10">
    <property type="entry name" value="2-enoyl-CoA Hydratase, Chain A, domain 1"/>
    <property type="match status" value="1"/>
</dbReference>
<keyword evidence="2" id="KW-0645">Protease</keyword>
<evidence type="ECO:0000256" key="2">
    <source>
        <dbReference type="ARBA" id="ARBA00022670"/>
    </source>
</evidence>
<evidence type="ECO:0000256" key="5">
    <source>
        <dbReference type="SAM" id="Phobius"/>
    </source>
</evidence>
<accession>A0A557RJ21</accession>
<dbReference type="GO" id="GO:0008236">
    <property type="term" value="F:serine-type peptidase activity"/>
    <property type="evidence" value="ECO:0007669"/>
    <property type="project" value="UniProtKB-KW"/>
</dbReference>
<keyword evidence="3" id="KW-0378">Hydrolase</keyword>
<sequence length="314" mass="33912">MSDDESWARETLREVALESVRERRRTRRWGIFLRIVFLLIIGTAVFSTLGPLLTLGESQPTGPHTAVVQVNGPILASRPANAERLIEGLERAFEAENAEGVLLQINSPGGSPVASSRVYQAIERLRSAHPETPVHAVAGDIMASGAYYIAAAADEIHVNGASLIGSIGVINRGFGFSEAINRLGIERRVYTAGDEKAGLDPFMPPDSDQIEEMQGMLDAIHEQFIEAVEAGRGDRLTGDPSSLYSGRIWTGGEGIEIGLADAYGSPESVARSVIGAPRRVDYTPRRRLLDRALEQVGSAMATTLNRMQGPTLRP</sequence>
<keyword evidence="4" id="KW-0720">Serine protease</keyword>
<evidence type="ECO:0000313" key="8">
    <source>
        <dbReference type="Proteomes" id="UP000316688"/>
    </source>
</evidence>
<dbReference type="RefSeq" id="WP_144347336.1">
    <property type="nucleotide sequence ID" value="NZ_VMKP01000002.1"/>
</dbReference>
<dbReference type="Proteomes" id="UP000316688">
    <property type="component" value="Unassembled WGS sequence"/>
</dbReference>
<keyword evidence="8" id="KW-1185">Reference proteome</keyword>
<dbReference type="CDD" id="cd07023">
    <property type="entry name" value="S49_Sppa_N_C"/>
    <property type="match status" value="1"/>
</dbReference>
<dbReference type="AlphaFoldDB" id="A0A557RJ21"/>
<dbReference type="EMBL" id="VMKP01000002">
    <property type="protein sequence ID" value="TVO65162.1"/>
    <property type="molecule type" value="Genomic_DNA"/>
</dbReference>
<keyword evidence="5" id="KW-1133">Transmembrane helix</keyword>
<evidence type="ECO:0000313" key="7">
    <source>
        <dbReference type="EMBL" id="TVO65162.1"/>
    </source>
</evidence>
<dbReference type="PANTHER" id="PTHR42987:SF8">
    <property type="entry name" value="PROTEINASE"/>
    <property type="match status" value="1"/>
</dbReference>
<comment type="caution">
    <text evidence="7">The sequence shown here is derived from an EMBL/GenBank/DDBJ whole genome shotgun (WGS) entry which is preliminary data.</text>
</comment>
<reference evidence="7 8" key="1">
    <citation type="submission" date="2019-07" db="EMBL/GenBank/DDBJ databases">
        <title>Reclasification of Spiribacter aquaticus.</title>
        <authorList>
            <person name="Leon M.J."/>
            <person name="Sanchez-Porro C."/>
            <person name="Ventosa A."/>
        </authorList>
    </citation>
    <scope>NUCLEOTIDE SEQUENCE [LARGE SCALE GENOMIC DNA]</scope>
    <source>
        <strain evidence="7 8">SP30</strain>
    </source>
</reference>
<comment type="similarity">
    <text evidence="1">Belongs to the peptidase S49 family.</text>
</comment>
<evidence type="ECO:0000256" key="4">
    <source>
        <dbReference type="ARBA" id="ARBA00022825"/>
    </source>
</evidence>
<keyword evidence="5" id="KW-0812">Transmembrane</keyword>
<dbReference type="InterPro" id="IPR029045">
    <property type="entry name" value="ClpP/crotonase-like_dom_sf"/>
</dbReference>
<keyword evidence="5" id="KW-0472">Membrane</keyword>
<feature type="transmembrane region" description="Helical" evidence="5">
    <location>
        <begin position="31"/>
        <end position="53"/>
    </location>
</feature>
<evidence type="ECO:0000256" key="3">
    <source>
        <dbReference type="ARBA" id="ARBA00022801"/>
    </source>
</evidence>
<evidence type="ECO:0000256" key="1">
    <source>
        <dbReference type="ARBA" id="ARBA00008683"/>
    </source>
</evidence>
<name>A0A557RJ21_9GAMM</name>
<gene>
    <name evidence="7" type="ORF">FPL11_03450</name>
</gene>
<dbReference type="GO" id="GO:0006508">
    <property type="term" value="P:proteolysis"/>
    <property type="evidence" value="ECO:0007669"/>
    <property type="project" value="UniProtKB-KW"/>
</dbReference>
<dbReference type="Gene3D" id="6.20.330.10">
    <property type="match status" value="1"/>
</dbReference>
<proteinExistence type="inferred from homology"/>
<dbReference type="Pfam" id="PF01343">
    <property type="entry name" value="Peptidase_S49"/>
    <property type="match status" value="1"/>
</dbReference>
<protein>
    <submittedName>
        <fullName evidence="7">S49 family peptidase</fullName>
    </submittedName>
</protein>
<dbReference type="InterPro" id="IPR002142">
    <property type="entry name" value="Peptidase_S49"/>
</dbReference>